<keyword evidence="3" id="KW-1185">Reference proteome</keyword>
<evidence type="ECO:0000313" key="3">
    <source>
        <dbReference type="Proteomes" id="UP000502136"/>
    </source>
</evidence>
<dbReference type="AlphaFoldDB" id="A0A6H2GYP9"/>
<sequence>MKQEPQPKRSMTTAVLFILLTMSLVGNVFLFAHYLQEKQQERVAQGEQAFTLWKETQAGLEKASQAFGKLREEEAAQEKLRLSVLYGLSEDGQGEALSDIPLPELFEAARSHSADWPDTAGSSAEDFNQQVRRTALEGSEEELQRLSGVLAELKQLADSVDTSIASRERYLTLLADKNWPEAARRMADIVDGFKTGD</sequence>
<keyword evidence="1" id="KW-1133">Transmembrane helix</keyword>
<evidence type="ECO:0000256" key="1">
    <source>
        <dbReference type="SAM" id="Phobius"/>
    </source>
</evidence>
<dbReference type="KEGG" id="palr:HGI30_13970"/>
<reference evidence="2 3" key="1">
    <citation type="submission" date="2020-04" db="EMBL/GenBank/DDBJ databases">
        <title>Novel Paenibacillus strain UniB2 isolated from commercial digestive syrup.</title>
        <authorList>
            <person name="Thorat V."/>
            <person name="Kirdat K."/>
            <person name="Tiwarekar B."/>
            <person name="Yadav A."/>
        </authorList>
    </citation>
    <scope>NUCLEOTIDE SEQUENCE [LARGE SCALE GENOMIC DNA]</scope>
    <source>
        <strain evidence="2 3">UniB2</strain>
    </source>
</reference>
<proteinExistence type="predicted"/>
<name>A0A6H2GYP9_9BACL</name>
<keyword evidence="1" id="KW-0472">Membrane</keyword>
<keyword evidence="1" id="KW-0812">Transmembrane</keyword>
<dbReference type="EMBL" id="CP051428">
    <property type="protein sequence ID" value="QJC52561.1"/>
    <property type="molecule type" value="Genomic_DNA"/>
</dbReference>
<organism evidence="2 3">
    <name type="scientific">Paenibacillus albicereus</name>
    <dbReference type="NCBI Taxonomy" id="2726185"/>
    <lineage>
        <taxon>Bacteria</taxon>
        <taxon>Bacillati</taxon>
        <taxon>Bacillota</taxon>
        <taxon>Bacilli</taxon>
        <taxon>Bacillales</taxon>
        <taxon>Paenibacillaceae</taxon>
        <taxon>Paenibacillus</taxon>
    </lineage>
</organism>
<accession>A0A6H2GYP9</accession>
<gene>
    <name evidence="2" type="ORF">HGI30_13970</name>
</gene>
<feature type="transmembrane region" description="Helical" evidence="1">
    <location>
        <begin position="12"/>
        <end position="35"/>
    </location>
</feature>
<evidence type="ECO:0000313" key="2">
    <source>
        <dbReference type="EMBL" id="QJC52561.1"/>
    </source>
</evidence>
<dbReference type="RefSeq" id="WP_168908116.1">
    <property type="nucleotide sequence ID" value="NZ_CP051428.1"/>
</dbReference>
<dbReference type="Proteomes" id="UP000502136">
    <property type="component" value="Chromosome"/>
</dbReference>
<protein>
    <submittedName>
        <fullName evidence="2">Uncharacterized protein</fullName>
    </submittedName>
</protein>